<keyword evidence="2" id="KW-1185">Reference proteome</keyword>
<dbReference type="InterPro" id="IPR052396">
    <property type="entry name" value="Meiotic_Drive_Suppr_Kinase"/>
</dbReference>
<dbReference type="Proteomes" id="UP000054549">
    <property type="component" value="Unassembled WGS sequence"/>
</dbReference>
<dbReference type="InParanoid" id="A0A0C2SN67"/>
<name>A0A0C2SN67_AMAMK</name>
<gene>
    <name evidence="1" type="ORF">M378DRAFT_186631</name>
</gene>
<dbReference type="PANTHER" id="PTHR37171">
    <property type="entry name" value="SERINE/THREONINE-PROTEIN KINASE YRZF-RELATED"/>
    <property type="match status" value="1"/>
</dbReference>
<dbReference type="InterPro" id="IPR011009">
    <property type="entry name" value="Kinase-like_dom_sf"/>
</dbReference>
<dbReference type="PANTHER" id="PTHR37171:SF1">
    <property type="entry name" value="SERINE_THREONINE-PROTEIN KINASE YRZF-RELATED"/>
    <property type="match status" value="1"/>
</dbReference>
<protein>
    <submittedName>
        <fullName evidence="1">Uncharacterized protein</fullName>
    </submittedName>
</protein>
<accession>A0A0C2SN67</accession>
<dbReference type="EMBL" id="KN818247">
    <property type="protein sequence ID" value="KIL64670.1"/>
    <property type="molecule type" value="Genomic_DNA"/>
</dbReference>
<organism evidence="1 2">
    <name type="scientific">Amanita muscaria (strain Koide BX008)</name>
    <dbReference type="NCBI Taxonomy" id="946122"/>
    <lineage>
        <taxon>Eukaryota</taxon>
        <taxon>Fungi</taxon>
        <taxon>Dikarya</taxon>
        <taxon>Basidiomycota</taxon>
        <taxon>Agaricomycotina</taxon>
        <taxon>Agaricomycetes</taxon>
        <taxon>Agaricomycetidae</taxon>
        <taxon>Agaricales</taxon>
        <taxon>Pluteineae</taxon>
        <taxon>Amanitaceae</taxon>
        <taxon>Amanita</taxon>
    </lineage>
</organism>
<dbReference type="OrthoDB" id="3182995at2759"/>
<evidence type="ECO:0000313" key="2">
    <source>
        <dbReference type="Proteomes" id="UP000054549"/>
    </source>
</evidence>
<dbReference type="AlphaFoldDB" id="A0A0C2SN67"/>
<dbReference type="SUPFAM" id="SSF56112">
    <property type="entry name" value="Protein kinase-like (PK-like)"/>
    <property type="match status" value="1"/>
</dbReference>
<dbReference type="STRING" id="946122.A0A0C2SN67"/>
<sequence>MRKNLLGFLWSEEFHSSAYTKERAYPRTDLEHFVRWDTFETEINQAISTRMFAMGIPSDAEYDIGSLPKTQSLVENEEAVRHKAKVQLHDLVVEVLRILGIEGRFSLPESGNNQIVGEPDFLWLRAPTRHPKVVVEYKTKWAAPLEDLSAYFRRKAHKNVLERQSIDAVFQLYGYMTFNETKYGILNNMDYAWFFQRVETAESEGKTLQYYGPIKFDVDSVHSPSMLKAFVGTILLAETASTWFHSSPTSAKIPPGQYLGTSRTGTAIHDRDAAIAQAQSYHSVVVAGSYQVLPLDPRLCHFHRTSVRHAPRRGCTLKATLVRGIFAGGNLNVFCKIIDLFQRRDSINALDMEVRNYATLQDLQGIVIPRVHGYYDVWGLLRLLALEDVGTAIPEDGSISPRTRTLMKSALARIHSAGYVHGDIARRNFCKKADVVFLVDLETLAVGSPVEMGAELAQIDEL</sequence>
<reference evidence="1 2" key="1">
    <citation type="submission" date="2014-04" db="EMBL/GenBank/DDBJ databases">
        <title>Evolutionary Origins and Diversification of the Mycorrhizal Mutualists.</title>
        <authorList>
            <consortium name="DOE Joint Genome Institute"/>
            <consortium name="Mycorrhizal Genomics Consortium"/>
            <person name="Kohler A."/>
            <person name="Kuo A."/>
            <person name="Nagy L.G."/>
            <person name="Floudas D."/>
            <person name="Copeland A."/>
            <person name="Barry K.W."/>
            <person name="Cichocki N."/>
            <person name="Veneault-Fourrey C."/>
            <person name="LaButti K."/>
            <person name="Lindquist E.A."/>
            <person name="Lipzen A."/>
            <person name="Lundell T."/>
            <person name="Morin E."/>
            <person name="Murat C."/>
            <person name="Riley R."/>
            <person name="Ohm R."/>
            <person name="Sun H."/>
            <person name="Tunlid A."/>
            <person name="Henrissat B."/>
            <person name="Grigoriev I.V."/>
            <person name="Hibbett D.S."/>
            <person name="Martin F."/>
        </authorList>
    </citation>
    <scope>NUCLEOTIDE SEQUENCE [LARGE SCALE GENOMIC DNA]</scope>
    <source>
        <strain evidence="1 2">Koide BX008</strain>
    </source>
</reference>
<evidence type="ECO:0000313" key="1">
    <source>
        <dbReference type="EMBL" id="KIL64670.1"/>
    </source>
</evidence>
<proteinExistence type="predicted"/>
<dbReference type="HOGENOM" id="CLU_047433_0_0_1"/>